<dbReference type="PANTHER" id="PTHR45663:SF11">
    <property type="entry name" value="GEO12009P1"/>
    <property type="match status" value="1"/>
</dbReference>
<evidence type="ECO:0000259" key="8">
    <source>
        <dbReference type="PROSITE" id="PS51352"/>
    </source>
</evidence>
<evidence type="ECO:0000256" key="2">
    <source>
        <dbReference type="ARBA" id="ARBA00022448"/>
    </source>
</evidence>
<keyword evidence="2" id="KW-0813">Transport</keyword>
<feature type="disulfide bond" description="Redox-active" evidence="7">
    <location>
        <begin position="30"/>
        <end position="33"/>
    </location>
</feature>
<keyword evidence="10" id="KW-1185">Reference proteome</keyword>
<dbReference type="InterPro" id="IPR036249">
    <property type="entry name" value="Thioredoxin-like_sf"/>
</dbReference>
<dbReference type="STRING" id="1173022.Cri9333_2092"/>
<dbReference type="PATRIC" id="fig|1173022.3.peg.2259"/>
<dbReference type="GO" id="GO:0015035">
    <property type="term" value="F:protein-disulfide reductase activity"/>
    <property type="evidence" value="ECO:0007669"/>
    <property type="project" value="InterPro"/>
</dbReference>
<dbReference type="KEGG" id="cep:Cri9333_2092"/>
<evidence type="ECO:0000313" key="10">
    <source>
        <dbReference type="Proteomes" id="UP000010472"/>
    </source>
</evidence>
<dbReference type="FunFam" id="3.40.30.10:FF:000001">
    <property type="entry name" value="Thioredoxin"/>
    <property type="match status" value="1"/>
</dbReference>
<comment type="similarity">
    <text evidence="1 6">Belongs to the thioredoxin family.</text>
</comment>
<evidence type="ECO:0000256" key="7">
    <source>
        <dbReference type="PIRSR" id="PIRSR000077-4"/>
    </source>
</evidence>
<dbReference type="GO" id="GO:0005829">
    <property type="term" value="C:cytosol"/>
    <property type="evidence" value="ECO:0007669"/>
    <property type="project" value="TreeGrafter"/>
</dbReference>
<dbReference type="CDD" id="cd02947">
    <property type="entry name" value="TRX_family"/>
    <property type="match status" value="1"/>
</dbReference>
<dbReference type="RefSeq" id="WP_015203085.1">
    <property type="nucleotide sequence ID" value="NC_019753.1"/>
</dbReference>
<dbReference type="InterPro" id="IPR005746">
    <property type="entry name" value="Thioredoxin"/>
</dbReference>
<dbReference type="InterPro" id="IPR013766">
    <property type="entry name" value="Thioredoxin_domain"/>
</dbReference>
<dbReference type="EMBL" id="CP003620">
    <property type="protein sequence ID" value="AFZ12969.1"/>
    <property type="molecule type" value="Genomic_DNA"/>
</dbReference>
<dbReference type="PANTHER" id="PTHR45663">
    <property type="entry name" value="GEO12009P1"/>
    <property type="match status" value="1"/>
</dbReference>
<dbReference type="eggNOG" id="COG3118">
    <property type="taxonomic scope" value="Bacteria"/>
</dbReference>
<proteinExistence type="inferred from homology"/>
<dbReference type="Proteomes" id="UP000010472">
    <property type="component" value="Chromosome"/>
</dbReference>
<evidence type="ECO:0000256" key="6">
    <source>
        <dbReference type="PIRNR" id="PIRNR000077"/>
    </source>
</evidence>
<keyword evidence="5 7" id="KW-0676">Redox-active center</keyword>
<organism evidence="9 10">
    <name type="scientific">Crinalium epipsammum PCC 9333</name>
    <dbReference type="NCBI Taxonomy" id="1173022"/>
    <lineage>
        <taxon>Bacteria</taxon>
        <taxon>Bacillati</taxon>
        <taxon>Cyanobacteriota</taxon>
        <taxon>Cyanophyceae</taxon>
        <taxon>Gomontiellales</taxon>
        <taxon>Gomontiellaceae</taxon>
        <taxon>Crinalium</taxon>
    </lineage>
</organism>
<sequence length="113" mass="12819">MVLSVNERTFKQEVLESSTPVLVHFWAPWCGLCRLISPILIRFQAESGQNVKLVSINADESLKLANTYRLTTLPTLILFEHGQVVHRLEGFHGRDDLQKAIKKMMLSTLVTTV</sequence>
<keyword evidence="4 7" id="KW-1015">Disulfide bond</keyword>
<evidence type="ECO:0000313" key="9">
    <source>
        <dbReference type="EMBL" id="AFZ12969.1"/>
    </source>
</evidence>
<dbReference type="PIRSF" id="PIRSF000077">
    <property type="entry name" value="Thioredoxin"/>
    <property type="match status" value="1"/>
</dbReference>
<dbReference type="Gene3D" id="3.40.30.10">
    <property type="entry name" value="Glutaredoxin"/>
    <property type="match status" value="1"/>
</dbReference>
<dbReference type="SUPFAM" id="SSF52833">
    <property type="entry name" value="Thioredoxin-like"/>
    <property type="match status" value="1"/>
</dbReference>
<dbReference type="PROSITE" id="PS51352">
    <property type="entry name" value="THIOREDOXIN_2"/>
    <property type="match status" value="1"/>
</dbReference>
<dbReference type="Pfam" id="PF00085">
    <property type="entry name" value="Thioredoxin"/>
    <property type="match status" value="1"/>
</dbReference>
<dbReference type="HOGENOM" id="CLU_090389_10_3_3"/>
<dbReference type="GO" id="GO:0045454">
    <property type="term" value="P:cell redox homeostasis"/>
    <property type="evidence" value="ECO:0007669"/>
    <property type="project" value="TreeGrafter"/>
</dbReference>
<feature type="domain" description="Thioredoxin" evidence="8">
    <location>
        <begin position="1"/>
        <end position="106"/>
    </location>
</feature>
<evidence type="ECO:0000256" key="1">
    <source>
        <dbReference type="ARBA" id="ARBA00008987"/>
    </source>
</evidence>
<dbReference type="OrthoDB" id="530955at2"/>
<dbReference type="AlphaFoldDB" id="K9VZJ5"/>
<accession>K9VZJ5</accession>
<reference evidence="9 10" key="1">
    <citation type="submission" date="2012-06" db="EMBL/GenBank/DDBJ databases">
        <title>Finished chromosome of genome of Crinalium epipsammum PCC 9333.</title>
        <authorList>
            <consortium name="US DOE Joint Genome Institute"/>
            <person name="Gugger M."/>
            <person name="Coursin T."/>
            <person name="Rippka R."/>
            <person name="Tandeau De Marsac N."/>
            <person name="Huntemann M."/>
            <person name="Wei C.-L."/>
            <person name="Han J."/>
            <person name="Detter J.C."/>
            <person name="Han C."/>
            <person name="Tapia R."/>
            <person name="Davenport K."/>
            <person name="Daligault H."/>
            <person name="Erkkila T."/>
            <person name="Gu W."/>
            <person name="Munk A.C.C."/>
            <person name="Teshima H."/>
            <person name="Xu Y."/>
            <person name="Chain P."/>
            <person name="Chen A."/>
            <person name="Krypides N."/>
            <person name="Mavromatis K."/>
            <person name="Markowitz V."/>
            <person name="Szeto E."/>
            <person name="Ivanova N."/>
            <person name="Mikhailova N."/>
            <person name="Ovchinnikova G."/>
            <person name="Pagani I."/>
            <person name="Pati A."/>
            <person name="Goodwin L."/>
            <person name="Peters L."/>
            <person name="Pitluck S."/>
            <person name="Woyke T."/>
            <person name="Kerfeld C."/>
        </authorList>
    </citation>
    <scope>NUCLEOTIDE SEQUENCE [LARGE SCALE GENOMIC DNA]</scope>
    <source>
        <strain evidence="9 10">PCC 9333</strain>
    </source>
</reference>
<gene>
    <name evidence="9" type="ORF">Cri9333_2092</name>
</gene>
<evidence type="ECO:0000256" key="3">
    <source>
        <dbReference type="ARBA" id="ARBA00022982"/>
    </source>
</evidence>
<name>K9VZJ5_9CYAN</name>
<protein>
    <recommendedName>
        <fullName evidence="6">Thioredoxin</fullName>
    </recommendedName>
</protein>
<evidence type="ECO:0000256" key="5">
    <source>
        <dbReference type="ARBA" id="ARBA00023284"/>
    </source>
</evidence>
<evidence type="ECO:0000256" key="4">
    <source>
        <dbReference type="ARBA" id="ARBA00023157"/>
    </source>
</evidence>
<keyword evidence="3" id="KW-0249">Electron transport</keyword>
<dbReference type="PRINTS" id="PR00421">
    <property type="entry name" value="THIOREDOXIN"/>
</dbReference>